<dbReference type="Gene3D" id="1.20.1250.20">
    <property type="entry name" value="MFS general substrate transporter like domains"/>
    <property type="match status" value="2"/>
</dbReference>
<evidence type="ECO:0000256" key="5">
    <source>
        <dbReference type="ARBA" id="ARBA00023136"/>
    </source>
</evidence>
<evidence type="ECO:0000256" key="4">
    <source>
        <dbReference type="ARBA" id="ARBA00022989"/>
    </source>
</evidence>
<dbReference type="Pfam" id="PF07690">
    <property type="entry name" value="MFS_1"/>
    <property type="match status" value="1"/>
</dbReference>
<proteinExistence type="inferred from homology"/>
<feature type="transmembrane region" description="Helical" evidence="6">
    <location>
        <begin position="460"/>
        <end position="479"/>
    </location>
</feature>
<dbReference type="AlphaFoldDB" id="A0A316UA34"/>
<dbReference type="RefSeq" id="XP_025349250.1">
    <property type="nucleotide sequence ID" value="XM_025493671.1"/>
</dbReference>
<dbReference type="GeneID" id="37015405"/>
<feature type="transmembrane region" description="Helical" evidence="6">
    <location>
        <begin position="491"/>
        <end position="513"/>
    </location>
</feature>
<protein>
    <submittedName>
        <fullName evidence="7">MFS general substrate transporter</fullName>
    </submittedName>
</protein>
<evidence type="ECO:0000313" key="8">
    <source>
        <dbReference type="Proteomes" id="UP000245942"/>
    </source>
</evidence>
<feature type="transmembrane region" description="Helical" evidence="6">
    <location>
        <begin position="226"/>
        <end position="246"/>
    </location>
</feature>
<comment type="subcellular location">
    <subcellularLocation>
        <location evidence="1">Membrane</location>
        <topology evidence="1">Multi-pass membrane protein</topology>
    </subcellularLocation>
</comment>
<evidence type="ECO:0000256" key="6">
    <source>
        <dbReference type="SAM" id="Phobius"/>
    </source>
</evidence>
<dbReference type="OrthoDB" id="434240at2759"/>
<evidence type="ECO:0000256" key="1">
    <source>
        <dbReference type="ARBA" id="ARBA00004141"/>
    </source>
</evidence>
<dbReference type="InterPro" id="IPR044772">
    <property type="entry name" value="NO3_transporter"/>
</dbReference>
<feature type="transmembrane region" description="Helical" evidence="6">
    <location>
        <begin position="201"/>
        <end position="220"/>
    </location>
</feature>
<evidence type="ECO:0000256" key="2">
    <source>
        <dbReference type="ARBA" id="ARBA00008432"/>
    </source>
</evidence>
<feature type="transmembrane region" description="Helical" evidence="6">
    <location>
        <begin position="554"/>
        <end position="570"/>
    </location>
</feature>
<dbReference type="PANTHER" id="PTHR23515">
    <property type="entry name" value="HIGH-AFFINITY NITRATE TRANSPORTER 2.3"/>
    <property type="match status" value="1"/>
</dbReference>
<dbReference type="InterPro" id="IPR011701">
    <property type="entry name" value="MFS"/>
</dbReference>
<feature type="transmembrane region" description="Helical" evidence="6">
    <location>
        <begin position="519"/>
        <end position="542"/>
    </location>
</feature>
<feature type="transmembrane region" description="Helical" evidence="6">
    <location>
        <begin position="289"/>
        <end position="313"/>
    </location>
</feature>
<feature type="transmembrane region" description="Helical" evidence="6">
    <location>
        <begin position="130"/>
        <end position="152"/>
    </location>
</feature>
<evidence type="ECO:0000256" key="3">
    <source>
        <dbReference type="ARBA" id="ARBA00022692"/>
    </source>
</evidence>
<name>A0A316UA34_9BASI</name>
<keyword evidence="4 6" id="KW-1133">Transmembrane helix</keyword>
<gene>
    <name evidence="7" type="ORF">BCV69DRAFT_289502</name>
</gene>
<dbReference type="GO" id="GO:0016020">
    <property type="term" value="C:membrane"/>
    <property type="evidence" value="ECO:0007669"/>
    <property type="project" value="UniProtKB-SubCell"/>
</dbReference>
<organism evidence="7 8">
    <name type="scientific">Pseudomicrostroma glucosiphilum</name>
    <dbReference type="NCBI Taxonomy" id="1684307"/>
    <lineage>
        <taxon>Eukaryota</taxon>
        <taxon>Fungi</taxon>
        <taxon>Dikarya</taxon>
        <taxon>Basidiomycota</taxon>
        <taxon>Ustilaginomycotina</taxon>
        <taxon>Exobasidiomycetes</taxon>
        <taxon>Microstromatales</taxon>
        <taxon>Microstromatales incertae sedis</taxon>
        <taxon>Pseudomicrostroma</taxon>
    </lineage>
</organism>
<feature type="transmembrane region" description="Helical" evidence="6">
    <location>
        <begin position="582"/>
        <end position="601"/>
    </location>
</feature>
<reference evidence="7 8" key="1">
    <citation type="journal article" date="2018" name="Mol. Biol. Evol.">
        <title>Broad Genomic Sampling Reveals a Smut Pathogenic Ancestry of the Fungal Clade Ustilaginomycotina.</title>
        <authorList>
            <person name="Kijpornyongpan T."/>
            <person name="Mondo S.J."/>
            <person name="Barry K."/>
            <person name="Sandor L."/>
            <person name="Lee J."/>
            <person name="Lipzen A."/>
            <person name="Pangilinan J."/>
            <person name="LaButti K."/>
            <person name="Hainaut M."/>
            <person name="Henrissat B."/>
            <person name="Grigoriev I.V."/>
            <person name="Spatafora J.W."/>
            <person name="Aime M.C."/>
        </authorList>
    </citation>
    <scope>NUCLEOTIDE SEQUENCE [LARGE SCALE GENOMIC DNA]</scope>
    <source>
        <strain evidence="7 8">MCA 4718</strain>
    </source>
</reference>
<dbReference type="EMBL" id="KZ819323">
    <property type="protein sequence ID" value="PWN22090.1"/>
    <property type="molecule type" value="Genomic_DNA"/>
</dbReference>
<feature type="transmembrane region" description="Helical" evidence="6">
    <location>
        <begin position="258"/>
        <end position="277"/>
    </location>
</feature>
<comment type="similarity">
    <text evidence="2">Belongs to the major facilitator superfamily. Nitrate/nitrite porter (TC 2.A.1.8) family.</text>
</comment>
<sequence>MVSLLPPLGLTSDYESLLQLKTLDSRSRCDDSGAREQLIVVSMNCCVMASPASPVSPVIDGKRAADVRWPRGTTGEATVGAYVSDSQKQAQAGLYPFKWSSLYKPAVVNPINGKSHTFNILRFWDPYATAFWLATLGFFVAFFGWFAAAALMTEAIKADLKLTTDQVANSNLASLGGTAIVRVFSGYFVDRYGPRKVMSALLTIGMIPTALMPTVSNIGGLETIRFFISILGGTFVPCQAWTTTFFDKNIIGTANAFSGGWGNLGGGVVPSVMIGLYDRLRDDGYTSHLAWRLCFVILPVPMIICTVAAIMILGKDHPTGKWSNRHQLAGTAYEVAHGREVHLDASEIREQERLRTQNAGELGSNEKMVTSKAPAKASDFSDVKDGQTYDLVDTAVSEPLTLKTAGKVLLDLRVWMIAISYMMSFGAETALDAALPQLIYALFASPTFSAADAAYVSSTYGLLNLFFRPLGGIIADLLYRKFKPMGYGLRAKVVFTLVCNVLQGLMLVGLGLYTNSTGVSLGGVIGFLVAMAITGFMANAGAYSVYGHLRPQNIGFVAGLLFTAIFKTHPGTKPTRTLGNKFWIAGIFNIATILVFSWVPLGDAS</sequence>
<dbReference type="STRING" id="1684307.A0A316UA34"/>
<keyword evidence="5 6" id="KW-0472">Membrane</keyword>
<feature type="transmembrane region" description="Helical" evidence="6">
    <location>
        <begin position="172"/>
        <end position="189"/>
    </location>
</feature>
<dbReference type="GO" id="GO:0015112">
    <property type="term" value="F:nitrate transmembrane transporter activity"/>
    <property type="evidence" value="ECO:0007669"/>
    <property type="project" value="InterPro"/>
</dbReference>
<dbReference type="Proteomes" id="UP000245942">
    <property type="component" value="Unassembled WGS sequence"/>
</dbReference>
<dbReference type="InterPro" id="IPR036259">
    <property type="entry name" value="MFS_trans_sf"/>
</dbReference>
<keyword evidence="3 6" id="KW-0812">Transmembrane</keyword>
<evidence type="ECO:0000313" key="7">
    <source>
        <dbReference type="EMBL" id="PWN22090.1"/>
    </source>
</evidence>
<accession>A0A316UA34</accession>
<dbReference type="SUPFAM" id="SSF103473">
    <property type="entry name" value="MFS general substrate transporter"/>
    <property type="match status" value="1"/>
</dbReference>
<keyword evidence="8" id="KW-1185">Reference proteome</keyword>